<dbReference type="InterPro" id="IPR001645">
    <property type="entry name" value="Folylpolyglutamate_synth"/>
</dbReference>
<dbReference type="GO" id="GO:0046872">
    <property type="term" value="F:metal ion binding"/>
    <property type="evidence" value="ECO:0007669"/>
    <property type="project" value="UniProtKB-KW"/>
</dbReference>
<dbReference type="GO" id="GO:0005829">
    <property type="term" value="C:cytosol"/>
    <property type="evidence" value="ECO:0007669"/>
    <property type="project" value="TreeGrafter"/>
</dbReference>
<comment type="similarity">
    <text evidence="1">Belongs to the folylpolyglutamate synthase family.</text>
</comment>
<dbReference type="GO" id="GO:0008841">
    <property type="term" value="F:dihydrofolate synthase activity"/>
    <property type="evidence" value="ECO:0007669"/>
    <property type="project" value="TreeGrafter"/>
</dbReference>
<keyword evidence="3" id="KW-0479">Metal-binding</keyword>
<dbReference type="GO" id="GO:0005739">
    <property type="term" value="C:mitochondrion"/>
    <property type="evidence" value="ECO:0007669"/>
    <property type="project" value="TreeGrafter"/>
</dbReference>
<dbReference type="PANTHER" id="PTHR11136">
    <property type="entry name" value="FOLYLPOLYGLUTAMATE SYNTHASE-RELATED"/>
    <property type="match status" value="1"/>
</dbReference>
<dbReference type="Gene3D" id="3.90.190.20">
    <property type="entry name" value="Mur ligase, C-terminal domain"/>
    <property type="match status" value="1"/>
</dbReference>
<keyword evidence="5" id="KW-0067">ATP-binding</keyword>
<dbReference type="Pfam" id="PF02875">
    <property type="entry name" value="Mur_ligase_C"/>
    <property type="match status" value="1"/>
</dbReference>
<dbReference type="SUPFAM" id="SSF53623">
    <property type="entry name" value="MurD-like peptide ligases, catalytic domain"/>
    <property type="match status" value="1"/>
</dbReference>
<dbReference type="InterPro" id="IPR036615">
    <property type="entry name" value="Mur_ligase_C_dom_sf"/>
</dbReference>
<feature type="domain" description="Mur ligase C-terminal" evidence="7">
    <location>
        <begin position="408"/>
        <end position="533"/>
    </location>
</feature>
<evidence type="ECO:0000256" key="6">
    <source>
        <dbReference type="ARBA" id="ARBA00022842"/>
    </source>
</evidence>
<evidence type="ECO:0000256" key="1">
    <source>
        <dbReference type="ARBA" id="ARBA00008276"/>
    </source>
</evidence>
<keyword evidence="6" id="KW-0460">Magnesium</keyword>
<evidence type="ECO:0000256" key="3">
    <source>
        <dbReference type="ARBA" id="ARBA00022723"/>
    </source>
</evidence>
<dbReference type="GO" id="GO:0004326">
    <property type="term" value="F:tetrahydrofolylpolyglutamate synthase activity"/>
    <property type="evidence" value="ECO:0007669"/>
    <property type="project" value="InterPro"/>
</dbReference>
<evidence type="ECO:0000256" key="2">
    <source>
        <dbReference type="ARBA" id="ARBA00022598"/>
    </source>
</evidence>
<reference evidence="8" key="1">
    <citation type="submission" date="2013-11" db="EMBL/GenBank/DDBJ databases">
        <title>Genome sequence of the fusiform rust pathogen reveals effectors for host alternation and coevolution with pine.</title>
        <authorList>
            <consortium name="DOE Joint Genome Institute"/>
            <person name="Smith K."/>
            <person name="Pendleton A."/>
            <person name="Kubisiak T."/>
            <person name="Anderson C."/>
            <person name="Salamov A."/>
            <person name="Aerts A."/>
            <person name="Riley R."/>
            <person name="Clum A."/>
            <person name="Lindquist E."/>
            <person name="Ence D."/>
            <person name="Campbell M."/>
            <person name="Kronenberg Z."/>
            <person name="Feau N."/>
            <person name="Dhillon B."/>
            <person name="Hamelin R."/>
            <person name="Burleigh J."/>
            <person name="Smith J."/>
            <person name="Yandell M."/>
            <person name="Nelson C."/>
            <person name="Grigoriev I."/>
            <person name="Davis J."/>
        </authorList>
    </citation>
    <scope>NUCLEOTIDE SEQUENCE</scope>
    <source>
        <strain evidence="8">G11</strain>
    </source>
</reference>
<sequence length="548" mass="59408">MFVVPAVPDSIKTLVRTRQESKGLYNENVRNCGRVVGTLGNRAAVRSCHTSKRDGPGSPPSSGLVMTIKLGLERITSLLSCLADPHLRLPIIHVGGTNGKGSICAFLDHILRQAGYRVGRFTSPYLLQPLDSITLNGAEVDPAEFSRVKTRVEQISERERIDASGFEILTAVAFELFAYRSSSEPPLDLAIFEVGLGGTGDATNVCKTNNTLVSVVSAISLDHQAFLGNSIAEIARVKAGIAKRDVPMVLADQSFEDREGVVQNTFQLQAHTTGCDLFLADSFKPFPALDLVSGAQSNLRQIEIPKRPAKSFLYNPPQLPSWDWQANPAFIKLDSHPRPLGNFAYANIHTAVLVSSLLRSHPHPLSLLPSFRDRLTDSAICAGLASTKWRGRLEWASLPPLNSLGPSLTLLLDGAHNPAGAAGLSEVISYHAGPITLIFGLSSPRSPEEMIHSLLSQLHPSRHQPRLFATRFEPRTAESGMGWVQAIGPDTIVDNALGHSALHQVSKFEHLEEALTSARAKAREGELIVICGSLYLVADAIRLIDSYN</sequence>
<dbReference type="GO" id="GO:0005524">
    <property type="term" value="F:ATP binding"/>
    <property type="evidence" value="ECO:0007669"/>
    <property type="project" value="UniProtKB-KW"/>
</dbReference>
<dbReference type="PANTHER" id="PTHR11136:SF0">
    <property type="entry name" value="DIHYDROFOLATE SYNTHETASE-RELATED"/>
    <property type="match status" value="1"/>
</dbReference>
<dbReference type="InterPro" id="IPR036565">
    <property type="entry name" value="Mur-like_cat_sf"/>
</dbReference>
<gene>
    <name evidence="8" type="ORF">CROQUDRAFT_96426</name>
</gene>
<dbReference type="OrthoDB" id="5212574at2759"/>
<evidence type="ECO:0000256" key="4">
    <source>
        <dbReference type="ARBA" id="ARBA00022741"/>
    </source>
</evidence>
<proteinExistence type="inferred from homology"/>
<organism evidence="8 9">
    <name type="scientific">Cronartium quercuum f. sp. fusiforme G11</name>
    <dbReference type="NCBI Taxonomy" id="708437"/>
    <lineage>
        <taxon>Eukaryota</taxon>
        <taxon>Fungi</taxon>
        <taxon>Dikarya</taxon>
        <taxon>Basidiomycota</taxon>
        <taxon>Pucciniomycotina</taxon>
        <taxon>Pucciniomycetes</taxon>
        <taxon>Pucciniales</taxon>
        <taxon>Coleosporiaceae</taxon>
        <taxon>Cronartium</taxon>
    </lineage>
</organism>
<dbReference type="Proteomes" id="UP000886653">
    <property type="component" value="Unassembled WGS sequence"/>
</dbReference>
<accession>A0A9P6NG02</accession>
<comment type="caution">
    <text evidence="8">The sequence shown here is derived from an EMBL/GenBank/DDBJ whole genome shotgun (WGS) entry which is preliminary data.</text>
</comment>
<dbReference type="AlphaFoldDB" id="A0A9P6NG02"/>
<protein>
    <recommendedName>
        <fullName evidence="7">Mur ligase C-terminal domain-containing protein</fullName>
    </recommendedName>
</protein>
<dbReference type="EMBL" id="MU167322">
    <property type="protein sequence ID" value="KAG0143313.1"/>
    <property type="molecule type" value="Genomic_DNA"/>
</dbReference>
<keyword evidence="9" id="KW-1185">Reference proteome</keyword>
<keyword evidence="2" id="KW-0436">Ligase</keyword>
<dbReference type="InterPro" id="IPR018109">
    <property type="entry name" value="Folylpolyglutamate_synth_CS"/>
</dbReference>
<dbReference type="InterPro" id="IPR004101">
    <property type="entry name" value="Mur_ligase_C"/>
</dbReference>
<name>A0A9P6NG02_9BASI</name>
<evidence type="ECO:0000313" key="8">
    <source>
        <dbReference type="EMBL" id="KAG0143313.1"/>
    </source>
</evidence>
<dbReference type="SUPFAM" id="SSF53244">
    <property type="entry name" value="MurD-like peptide ligases, peptide-binding domain"/>
    <property type="match status" value="1"/>
</dbReference>
<dbReference type="NCBIfam" id="TIGR01499">
    <property type="entry name" value="folC"/>
    <property type="match status" value="1"/>
</dbReference>
<evidence type="ECO:0000259" key="7">
    <source>
        <dbReference type="Pfam" id="PF02875"/>
    </source>
</evidence>
<keyword evidence="4" id="KW-0547">Nucleotide-binding</keyword>
<dbReference type="Gene3D" id="3.40.1190.10">
    <property type="entry name" value="Mur-like, catalytic domain"/>
    <property type="match status" value="1"/>
</dbReference>
<dbReference type="PROSITE" id="PS01011">
    <property type="entry name" value="FOLYLPOLYGLU_SYNT_1"/>
    <property type="match status" value="1"/>
</dbReference>
<evidence type="ECO:0000313" key="9">
    <source>
        <dbReference type="Proteomes" id="UP000886653"/>
    </source>
</evidence>
<evidence type="ECO:0000256" key="5">
    <source>
        <dbReference type="ARBA" id="ARBA00022840"/>
    </source>
</evidence>